<proteinExistence type="predicted"/>
<evidence type="ECO:0000313" key="2">
    <source>
        <dbReference type="Proteomes" id="UP001163603"/>
    </source>
</evidence>
<dbReference type="Proteomes" id="UP001163603">
    <property type="component" value="Chromosome 1"/>
</dbReference>
<dbReference type="EMBL" id="CM047736">
    <property type="protein sequence ID" value="KAJ0054315.1"/>
    <property type="molecule type" value="Genomic_DNA"/>
</dbReference>
<name>A0ACC0ZMG9_9ROSI</name>
<comment type="caution">
    <text evidence="1">The sequence shown here is derived from an EMBL/GenBank/DDBJ whole genome shotgun (WGS) entry which is preliminary data.</text>
</comment>
<organism evidence="1 2">
    <name type="scientific">Pistacia integerrima</name>
    <dbReference type="NCBI Taxonomy" id="434235"/>
    <lineage>
        <taxon>Eukaryota</taxon>
        <taxon>Viridiplantae</taxon>
        <taxon>Streptophyta</taxon>
        <taxon>Embryophyta</taxon>
        <taxon>Tracheophyta</taxon>
        <taxon>Spermatophyta</taxon>
        <taxon>Magnoliopsida</taxon>
        <taxon>eudicotyledons</taxon>
        <taxon>Gunneridae</taxon>
        <taxon>Pentapetalae</taxon>
        <taxon>rosids</taxon>
        <taxon>malvids</taxon>
        <taxon>Sapindales</taxon>
        <taxon>Anacardiaceae</taxon>
        <taxon>Pistacia</taxon>
    </lineage>
</organism>
<keyword evidence="2" id="KW-1185">Reference proteome</keyword>
<gene>
    <name evidence="1" type="ORF">Pint_02966</name>
</gene>
<sequence length="437" mass="50609">MASESQKDETVINMVMSPLPSSYENLLAYELSMSSKFSIFQTPKILSRHNKAAYKPNAFSIGPFHYRANKQLEATQKIKLKYLRDLLSRSNNPEELYSQLTETIRSIQREARGCYAGPLESCVEEAFVEILVLDGCFISELFRKDAKEKLRDPNDAIFTISCFQEYLNHDLILLENQIPWMVLERLFSLTKLSPDESLIHLALKFFGNIVSSYELSVTPNKFQERNIEIKHILDLLRHSLLLPLSSDKFNDKPTRWEPFPCATKINEAGITFKKGEADSILEINFANGVLEIPPLLIQETTETILRNLISFEQCCPNYQPIVTSYAKLMDNLIDTDEDVEILREKNIIDNWLNPEDAKQLFNTLYQDTYVKQFFYRDICVKVTRHLERCWPRWRVFYLHNFTSPWAMVSQAVGAILFILAFLQTLYSILGVVGDKKP</sequence>
<evidence type="ECO:0000313" key="1">
    <source>
        <dbReference type="EMBL" id="KAJ0054315.1"/>
    </source>
</evidence>
<reference evidence="2" key="1">
    <citation type="journal article" date="2023" name="G3 (Bethesda)">
        <title>Genome assembly and association tests identify interacting loci associated with vigor, precocity, and sex in interspecific pistachio rootstocks.</title>
        <authorList>
            <person name="Palmer W."/>
            <person name="Jacygrad E."/>
            <person name="Sagayaradj S."/>
            <person name="Cavanaugh K."/>
            <person name="Han R."/>
            <person name="Bertier L."/>
            <person name="Beede B."/>
            <person name="Kafkas S."/>
            <person name="Golino D."/>
            <person name="Preece J."/>
            <person name="Michelmore R."/>
        </authorList>
    </citation>
    <scope>NUCLEOTIDE SEQUENCE [LARGE SCALE GENOMIC DNA]</scope>
</reference>
<accession>A0ACC0ZMG9</accession>
<protein>
    <submittedName>
        <fullName evidence="1">Uncharacterized protein</fullName>
    </submittedName>
</protein>